<keyword evidence="2" id="KW-1185">Reference proteome</keyword>
<organism evidence="1 2">
    <name type="scientific">Tritrichomonas musculus</name>
    <dbReference type="NCBI Taxonomy" id="1915356"/>
    <lineage>
        <taxon>Eukaryota</taxon>
        <taxon>Metamonada</taxon>
        <taxon>Parabasalia</taxon>
        <taxon>Tritrichomonadida</taxon>
        <taxon>Tritrichomonadidae</taxon>
        <taxon>Tritrichomonas</taxon>
    </lineage>
</organism>
<dbReference type="PANTHER" id="PTHR37516">
    <property type="entry name" value="SCA1 COMPLEX SCAFFOLD PROTEIN SCAA"/>
    <property type="match status" value="1"/>
</dbReference>
<proteinExistence type="predicted"/>
<dbReference type="Proteomes" id="UP001470230">
    <property type="component" value="Unassembled WGS sequence"/>
</dbReference>
<gene>
    <name evidence="1" type="ORF">M9Y10_016839</name>
</gene>
<evidence type="ECO:0000313" key="1">
    <source>
        <dbReference type="EMBL" id="KAK8854280.1"/>
    </source>
</evidence>
<dbReference type="PANTHER" id="PTHR37516:SF1">
    <property type="entry name" value="SCA1 COMPLEX SCAFFOLD PROTEIN SCAA"/>
    <property type="match status" value="1"/>
</dbReference>
<evidence type="ECO:0000313" key="2">
    <source>
        <dbReference type="Proteomes" id="UP001470230"/>
    </source>
</evidence>
<sequence length="946" mass="110625">MNTYMTTLEQPYKFVQLQHYTEIPSVNGDNIPFFLASDNSPLNKFYQPITSPVTVLANDKPELTDPYTKDRFLSIFCPQDFPQIVFPNPNNFTSKEQYESALLTWFRQANRYLASVALPTPITSCFYVPSAPKIFTQEEKTNLLRYKTFKPNVWQLLPKNYLHMVDLLLSNEEIYPNIPFPEQIPKREPILYLHHITHEPQWMGQMIPVEPKPFIYDNVNDYEKAYVNWSIITYDQLKKPPIPPSQFGEIASLQCYYNSKEETAGKSIDKPSIKRKIKKKNKFPMKIIKKTKSLIDLDWAKNKNIVSKEMISSNLQNLFHVMIKPKKNITNLEPVVEVFGIKDKSAFVQEMVEYGYQSETLISSRPIHPIYFLFGTPATTLNYFEHLLYNPNNYTLPVFLKILDSDFTRDQFDTLLSNTVSNNINHGQVVVANLVDSFLNDQQKVMYLLAYSKRSLKHSICLSFLFRSLFNISTSYELFYTIIKPSNIVLFYHIISKIAITSHRRITITPMITNFKNTPLMKINHLYLIQSFLILFNENDNPEFYQKILEKSKSFFMDVYHLLAQQETFLNTLRDAPIDTDEYKALLMLIQCESPSIHQLVLGEKFLLWINKGNTRPVLLWTIAHSTSMMTAAYFFLKNCSSFAKYYGIDGIKSSTCLFISSVCRYIHDYAEPLKIRFNGKNLIQFFQYVLQSKQTKVFWMIEPISLVLSSFNLVSNFSSWEYRQLLGDTISTICKSIVQTSHAYYIYSNHNSKEEITNVTIYIIRMKALLNFIAYYNSIFPVILQINNFIEEIVNFLNVTNEKVLRITWKFFKKFTQDLSVLEGVLKKAKVQQILTTIFNKENKVAQRKMFKFCANVWRNTDPKSQISKKCLCDIINPVITNIINNYTIRFTIYKDELIIKKRIEDFFSSIELLVMIPVCQEFAQNAIRRVHNDVSTLKSQVNFK</sequence>
<comment type="caution">
    <text evidence="1">The sequence shown here is derived from an EMBL/GenBank/DDBJ whole genome shotgun (WGS) entry which is preliminary data.</text>
</comment>
<dbReference type="InterPro" id="IPR037474">
    <property type="entry name" value="ScaA"/>
</dbReference>
<reference evidence="1 2" key="1">
    <citation type="submission" date="2024-04" db="EMBL/GenBank/DDBJ databases">
        <title>Tritrichomonas musculus Genome.</title>
        <authorList>
            <person name="Alves-Ferreira E."/>
            <person name="Grigg M."/>
            <person name="Lorenzi H."/>
            <person name="Galac M."/>
        </authorList>
    </citation>
    <scope>NUCLEOTIDE SEQUENCE [LARGE SCALE GENOMIC DNA]</scope>
    <source>
        <strain evidence="1 2">EAF2021</strain>
    </source>
</reference>
<dbReference type="EMBL" id="JAPFFF010000021">
    <property type="protein sequence ID" value="KAK8854280.1"/>
    <property type="molecule type" value="Genomic_DNA"/>
</dbReference>
<protein>
    <submittedName>
        <fullName evidence="1">Uncharacterized protein</fullName>
    </submittedName>
</protein>
<accession>A0ABR2HX90</accession>
<name>A0ABR2HX90_9EUKA</name>